<dbReference type="AlphaFoldDB" id="A0A7J6BQR7"/>
<proteinExistence type="predicted"/>
<dbReference type="Proteomes" id="UP000579812">
    <property type="component" value="Unassembled WGS sequence"/>
</dbReference>
<dbReference type="PANTHER" id="PTHR21063">
    <property type="entry name" value="LFA-3"/>
    <property type="match status" value="1"/>
</dbReference>
<keyword evidence="1" id="KW-0812">Transmembrane</keyword>
<comment type="caution">
    <text evidence="3">The sequence shown here is derived from an EMBL/GenBank/DDBJ whole genome shotgun (WGS) entry which is preliminary data.</text>
</comment>
<keyword evidence="1" id="KW-0472">Membrane</keyword>
<gene>
    <name evidence="3" type="ORF">G5714_021356</name>
</gene>
<evidence type="ECO:0000256" key="1">
    <source>
        <dbReference type="SAM" id="Phobius"/>
    </source>
</evidence>
<evidence type="ECO:0000313" key="3">
    <source>
        <dbReference type="EMBL" id="KAF4097348.1"/>
    </source>
</evidence>
<dbReference type="Gene3D" id="2.60.40.10">
    <property type="entry name" value="Immunoglobulins"/>
    <property type="match status" value="2"/>
</dbReference>
<dbReference type="InterPro" id="IPR036179">
    <property type="entry name" value="Ig-like_dom_sf"/>
</dbReference>
<feature type="signal peptide" evidence="2">
    <location>
        <begin position="1"/>
        <end position="19"/>
    </location>
</feature>
<protein>
    <submittedName>
        <fullName evidence="3">Uncharacterized protein</fullName>
    </submittedName>
</protein>
<evidence type="ECO:0000313" key="4">
    <source>
        <dbReference type="Proteomes" id="UP000579812"/>
    </source>
</evidence>
<evidence type="ECO:0000256" key="2">
    <source>
        <dbReference type="SAM" id="SignalP"/>
    </source>
</evidence>
<dbReference type="PANTHER" id="PTHR21063:SF4">
    <property type="entry name" value="CD48 ANTIGEN-RELATED"/>
    <property type="match status" value="1"/>
</dbReference>
<sequence>MFHRFWFCLCLWRLNGVFGDDELKLVSVKKRDSVTLNSDLTEIMDGDVIQWSFWIKNALIADINVTADKFTVYDDVLDGRFRDRLKLDNKTGSLTITNFTAEHNGVYSGEVIKRIRKSFVLAVYDEISVKKGDPVTLNADLTEIMDGNTIQWIYKNGNDLTAVTSQRPKRITVHDDVLDGRFRDRLKLDKQTGSLTITDITTEHAGCYVSMIFGPKDPLKVFSVSVYDSEHCCGYTEAVIRLVLSALVGVAIVVILVYDIRSRRTEQNQAQKKE</sequence>
<reference evidence="3 4" key="1">
    <citation type="submission" date="2020-04" db="EMBL/GenBank/DDBJ databases">
        <title>Chromosome-level genome assembly of a cyprinid fish Onychostoma macrolepis by integration of Nanopore Sequencing, Bionano and Hi-C technology.</title>
        <authorList>
            <person name="Wang D."/>
        </authorList>
    </citation>
    <scope>NUCLEOTIDE SEQUENCE [LARGE SCALE GENOMIC DNA]</scope>
    <source>
        <strain evidence="3">SWU-2019</strain>
        <tissue evidence="3">Muscle</tissue>
    </source>
</reference>
<accession>A0A7J6BQR7</accession>
<dbReference type="SUPFAM" id="SSF48726">
    <property type="entry name" value="Immunoglobulin"/>
    <property type="match status" value="2"/>
</dbReference>
<organism evidence="3 4">
    <name type="scientific">Onychostoma macrolepis</name>
    <dbReference type="NCBI Taxonomy" id="369639"/>
    <lineage>
        <taxon>Eukaryota</taxon>
        <taxon>Metazoa</taxon>
        <taxon>Chordata</taxon>
        <taxon>Craniata</taxon>
        <taxon>Vertebrata</taxon>
        <taxon>Euteleostomi</taxon>
        <taxon>Actinopterygii</taxon>
        <taxon>Neopterygii</taxon>
        <taxon>Teleostei</taxon>
        <taxon>Ostariophysi</taxon>
        <taxon>Cypriniformes</taxon>
        <taxon>Cyprinidae</taxon>
        <taxon>Acrossocheilinae</taxon>
        <taxon>Onychostoma</taxon>
    </lineage>
</organism>
<keyword evidence="4" id="KW-1185">Reference proteome</keyword>
<dbReference type="OrthoDB" id="8937047at2759"/>
<feature type="chain" id="PRO_5029616474" evidence="2">
    <location>
        <begin position="20"/>
        <end position="274"/>
    </location>
</feature>
<name>A0A7J6BQR7_9TELE</name>
<dbReference type="EMBL" id="JAAMOB010000022">
    <property type="protein sequence ID" value="KAF4097348.1"/>
    <property type="molecule type" value="Genomic_DNA"/>
</dbReference>
<feature type="transmembrane region" description="Helical" evidence="1">
    <location>
        <begin position="238"/>
        <end position="258"/>
    </location>
</feature>
<keyword evidence="2" id="KW-0732">Signal</keyword>
<keyword evidence="1" id="KW-1133">Transmembrane helix</keyword>
<dbReference type="InterPro" id="IPR013783">
    <property type="entry name" value="Ig-like_fold"/>
</dbReference>